<accession>A0A2H0V1N0</accession>
<dbReference type="EMBL" id="PFAR01000040">
    <property type="protein sequence ID" value="PIR92955.1"/>
    <property type="molecule type" value="Genomic_DNA"/>
</dbReference>
<gene>
    <name evidence="2" type="ORF">COT99_03365</name>
</gene>
<dbReference type="InterPro" id="IPR041304">
    <property type="entry name" value="AbiTii"/>
</dbReference>
<dbReference type="Pfam" id="PF18864">
    <property type="entry name" value="AbiTii"/>
    <property type="match status" value="1"/>
</dbReference>
<organism evidence="2 3">
    <name type="scientific">Candidatus Falkowbacteria bacterium CG10_big_fil_rev_8_21_14_0_10_43_10</name>
    <dbReference type="NCBI Taxonomy" id="1974567"/>
    <lineage>
        <taxon>Bacteria</taxon>
        <taxon>Candidatus Falkowiibacteriota</taxon>
    </lineage>
</organism>
<protein>
    <recommendedName>
        <fullName evidence="1">AbiTii domain-containing protein</fullName>
    </recommendedName>
</protein>
<feature type="domain" description="AbiTii" evidence="1">
    <location>
        <begin position="9"/>
        <end position="184"/>
    </location>
</feature>
<comment type="caution">
    <text evidence="2">The sequence shown here is derived from an EMBL/GenBank/DDBJ whole genome shotgun (WGS) entry which is preliminary data.</text>
</comment>
<evidence type="ECO:0000313" key="2">
    <source>
        <dbReference type="EMBL" id="PIR92955.1"/>
    </source>
</evidence>
<dbReference type="AlphaFoldDB" id="A0A2H0V1N0"/>
<reference evidence="3" key="1">
    <citation type="submission" date="2017-09" db="EMBL/GenBank/DDBJ databases">
        <title>Depth-based differentiation of microbial function through sediment-hosted aquifers and enrichment of novel symbionts in the deep terrestrial subsurface.</title>
        <authorList>
            <person name="Probst A.J."/>
            <person name="Ladd B."/>
            <person name="Jarett J.K."/>
            <person name="Geller-Mcgrath D.E."/>
            <person name="Sieber C.M.K."/>
            <person name="Emerson J.B."/>
            <person name="Anantharaman K."/>
            <person name="Thomas B.C."/>
            <person name="Malmstrom R."/>
            <person name="Stieglmeier M."/>
            <person name="Klingl A."/>
            <person name="Woyke T."/>
            <person name="Ryan C.M."/>
            <person name="Banfield J.F."/>
        </authorList>
    </citation>
    <scope>NUCLEOTIDE SEQUENCE [LARGE SCALE GENOMIC DNA]</scope>
</reference>
<evidence type="ECO:0000313" key="3">
    <source>
        <dbReference type="Proteomes" id="UP000228626"/>
    </source>
</evidence>
<proteinExistence type="predicted"/>
<evidence type="ECO:0000259" key="1">
    <source>
        <dbReference type="Pfam" id="PF18864"/>
    </source>
</evidence>
<name>A0A2H0V1N0_9BACT</name>
<sequence length="334" mass="38255">MDKTEEILQLAEEILKNIELQEISLSNIVLRCARLARITGNQSAMDLFKYELTGYPSDDQGFVLFGAFELARYANRTFRQKDESGIIKECLFPQTVTELENELEAAKEQMKVAFDRNVSVSSANPTQYVWSPIGNSIERAGLRQIITEKSKKLDQLKSGYYNYVLGVYYETRFENITEDIFRKKKLIVDKALSNYLPEAFKKFVSVYDNLQSKNSEDWANAVHSCRKILKDLADFLYPATNEEIDIGNGKIIKLSDEKFIARLKQFIKLNIGSESFTKVVGSSLEYIGDRIDSIYKSTNKGSHAKVEQKEAENYVMHTYMLVGDILDLYKPKGK</sequence>
<dbReference type="Proteomes" id="UP000228626">
    <property type="component" value="Unassembled WGS sequence"/>
</dbReference>